<gene>
    <name evidence="4" type="ORF">WJU16_21870</name>
</gene>
<evidence type="ECO:0000313" key="4">
    <source>
        <dbReference type="EMBL" id="WZN40613.1"/>
    </source>
</evidence>
<evidence type="ECO:0000313" key="5">
    <source>
        <dbReference type="Proteomes" id="UP001485459"/>
    </source>
</evidence>
<dbReference type="InterPro" id="IPR000906">
    <property type="entry name" value="ZU5_dom"/>
</dbReference>
<sequence length="418" mass="45296">MKSCKLTVYLLLLAGCFASCSKSGGEAGPDKKPVPYEHGTPQGAPVTKTIGPAGGTLQTPEGNISVEIPAGAVSAETNFSIQAVSKTLESATGTAYRLRPENVEFKKDVKITFRYTDDDLIGTTEDDLYLAFQNAEGYWDRFIMTEIDKSARKLHVQTKHFSDWTIERVFWIENHHKKTSLRAGEDAGFLVYFSDKLNGDKVLNTALVPDANVETWFVNGPGTFNHTNANACVYTAPASIQEPKEIAIGVRIRNMVSKRHPDRAGNAGLAIVQVPIQLVPDEYFIWEIDGTEHVAHATDAALLGTTTNIMGTGLTGNVSLFVNATKPGSYDVGSAVEPEKFNAQVGISGATAVIYLSTYYVCGESGPRYGSGKLTIVDYGSIGNYITGYFATTVYTPVSDCQQKSKVVSGSFRIRRKA</sequence>
<dbReference type="RefSeq" id="WP_341835528.1">
    <property type="nucleotide sequence ID" value="NZ_CP149822.1"/>
</dbReference>
<feature type="domain" description="ZU5" evidence="3">
    <location>
        <begin position="44"/>
        <end position="170"/>
    </location>
</feature>
<accession>A0ABZ2YM16</accession>
<evidence type="ECO:0000256" key="1">
    <source>
        <dbReference type="SAM" id="MobiDB-lite"/>
    </source>
</evidence>
<evidence type="ECO:0000259" key="3">
    <source>
        <dbReference type="PROSITE" id="PS51145"/>
    </source>
</evidence>
<proteinExistence type="predicted"/>
<dbReference type="Gene3D" id="2.60.220.30">
    <property type="match status" value="1"/>
</dbReference>
<dbReference type="EMBL" id="CP149822">
    <property type="protein sequence ID" value="WZN40613.1"/>
    <property type="molecule type" value="Genomic_DNA"/>
</dbReference>
<protein>
    <recommendedName>
        <fullName evidence="3">ZU5 domain-containing protein</fullName>
    </recommendedName>
</protein>
<keyword evidence="2" id="KW-0732">Signal</keyword>
<dbReference type="PROSITE" id="PS51257">
    <property type="entry name" value="PROKAR_LIPOPROTEIN"/>
    <property type="match status" value="1"/>
</dbReference>
<evidence type="ECO:0000256" key="2">
    <source>
        <dbReference type="SAM" id="SignalP"/>
    </source>
</evidence>
<dbReference type="PROSITE" id="PS51145">
    <property type="entry name" value="ZU5"/>
    <property type="match status" value="1"/>
</dbReference>
<feature type="signal peptide" evidence="2">
    <location>
        <begin position="1"/>
        <end position="21"/>
    </location>
</feature>
<name>A0ABZ2YM16_9BACT</name>
<feature type="region of interest" description="Disordered" evidence="1">
    <location>
        <begin position="26"/>
        <end position="59"/>
    </location>
</feature>
<feature type="chain" id="PRO_5047393109" description="ZU5 domain-containing protein" evidence="2">
    <location>
        <begin position="22"/>
        <end position="418"/>
    </location>
</feature>
<keyword evidence="5" id="KW-1185">Reference proteome</keyword>
<dbReference type="Proteomes" id="UP001485459">
    <property type="component" value="Chromosome"/>
</dbReference>
<reference evidence="5" key="1">
    <citation type="submission" date="2024-03" db="EMBL/GenBank/DDBJ databases">
        <title>Chitinophaga horti sp. nov., isolated from garden soil.</title>
        <authorList>
            <person name="Lee D.S."/>
            <person name="Han D.M."/>
            <person name="Baek J.H."/>
            <person name="Choi D.G."/>
            <person name="Jeon J.H."/>
            <person name="Jeon C.O."/>
        </authorList>
    </citation>
    <scope>NUCLEOTIDE SEQUENCE [LARGE SCALE GENOMIC DNA]</scope>
    <source>
        <strain evidence="5">GPA1</strain>
    </source>
</reference>
<organism evidence="4 5">
    <name type="scientific">Chitinophaga pollutisoli</name>
    <dbReference type="NCBI Taxonomy" id="3133966"/>
    <lineage>
        <taxon>Bacteria</taxon>
        <taxon>Pseudomonadati</taxon>
        <taxon>Bacteroidota</taxon>
        <taxon>Chitinophagia</taxon>
        <taxon>Chitinophagales</taxon>
        <taxon>Chitinophagaceae</taxon>
        <taxon>Chitinophaga</taxon>
    </lineage>
</organism>